<dbReference type="PANTHER" id="PTHR44196:SF1">
    <property type="entry name" value="DEHYDROGENASE_REDUCTASE SDR FAMILY MEMBER 7B"/>
    <property type="match status" value="1"/>
</dbReference>
<dbReference type="Gene3D" id="3.40.50.720">
    <property type="entry name" value="NAD(P)-binding Rossmann-like Domain"/>
    <property type="match status" value="1"/>
</dbReference>
<dbReference type="GO" id="GO:0016491">
    <property type="term" value="F:oxidoreductase activity"/>
    <property type="evidence" value="ECO:0007669"/>
    <property type="project" value="UniProtKB-KW"/>
</dbReference>
<dbReference type="SUPFAM" id="SSF51735">
    <property type="entry name" value="NAD(P)-binding Rossmann-fold domains"/>
    <property type="match status" value="1"/>
</dbReference>
<evidence type="ECO:0000313" key="3">
    <source>
        <dbReference type="EMBL" id="WLD59524.1"/>
    </source>
</evidence>
<gene>
    <name evidence="3" type="ORF">NFC81_07020</name>
</gene>
<dbReference type="GO" id="GO:0016020">
    <property type="term" value="C:membrane"/>
    <property type="evidence" value="ECO:0007669"/>
    <property type="project" value="TreeGrafter"/>
</dbReference>
<sequence>MKSITWLVGASTGIGAALVNELAADAETLYISSRSADKLNTLAEQHSNVKVLAFDVNDATARKQAIAEIEQQSGRLDCIVLNAGTCEYVDLELGDTDLSLYQRVLDTNFHAPVALTHEALYLLRKSDNARIVGISSSVIFTPLPRSQAYGSSKAAFTYWLSTMAIDLKGEGIRVQIVSPGFVDTPLTQKNDFKMPFLLSPENAAKRIRKGIQRNQTHIHFPWRFTALLLIEGLLPLSWQHALNSKLSRNKSDNSKPVSTHTKSH</sequence>
<proteinExistence type="inferred from homology"/>
<dbReference type="InterPro" id="IPR036291">
    <property type="entry name" value="NAD(P)-bd_dom_sf"/>
</dbReference>
<organism evidence="3">
    <name type="scientific">Salinispirillum sp. LH 10-3-1</name>
    <dbReference type="NCBI Taxonomy" id="2952525"/>
    <lineage>
        <taxon>Bacteria</taxon>
        <taxon>Pseudomonadati</taxon>
        <taxon>Pseudomonadota</taxon>
        <taxon>Gammaproteobacteria</taxon>
        <taxon>Oceanospirillales</taxon>
        <taxon>Saccharospirillaceae</taxon>
        <taxon>Salinispirillum</taxon>
    </lineage>
</organism>
<dbReference type="PRINTS" id="PR00081">
    <property type="entry name" value="GDHRDH"/>
</dbReference>
<reference evidence="3" key="1">
    <citation type="submission" date="2022-07" db="EMBL/GenBank/DDBJ databases">
        <title>Complete genome sequence of Salinispirillum sp. LH10-3-1 capable of multiple carbohydrate inversion isolated from a soda lake.</title>
        <authorList>
            <person name="Liu J."/>
            <person name="Zhai Y."/>
            <person name="Zhang H."/>
            <person name="Yang H."/>
            <person name="Qu J."/>
            <person name="Li J."/>
        </authorList>
    </citation>
    <scope>NUCLEOTIDE SEQUENCE</scope>
    <source>
        <strain evidence="3">LH 10-3-1</strain>
    </source>
</reference>
<evidence type="ECO:0000256" key="2">
    <source>
        <dbReference type="ARBA" id="ARBA00023002"/>
    </source>
</evidence>
<dbReference type="AlphaFoldDB" id="A0AB38YJE5"/>
<accession>A0AB38YJE5</accession>
<keyword evidence="2" id="KW-0560">Oxidoreductase</keyword>
<dbReference type="Pfam" id="PF00106">
    <property type="entry name" value="adh_short"/>
    <property type="match status" value="1"/>
</dbReference>
<comment type="similarity">
    <text evidence="1">Belongs to the short-chain dehydrogenases/reductases (SDR) family.</text>
</comment>
<dbReference type="InterPro" id="IPR002347">
    <property type="entry name" value="SDR_fam"/>
</dbReference>
<protein>
    <submittedName>
        <fullName evidence="3">SDR family NAD(P)-dependent oxidoreductase</fullName>
    </submittedName>
</protein>
<dbReference type="PANTHER" id="PTHR44196">
    <property type="entry name" value="DEHYDROGENASE/REDUCTASE SDR FAMILY MEMBER 7B"/>
    <property type="match status" value="1"/>
</dbReference>
<dbReference type="EMBL" id="CP101717">
    <property type="protein sequence ID" value="WLD59524.1"/>
    <property type="molecule type" value="Genomic_DNA"/>
</dbReference>
<dbReference type="RefSeq" id="WP_304996816.1">
    <property type="nucleotide sequence ID" value="NZ_CP101717.1"/>
</dbReference>
<evidence type="ECO:0000256" key="1">
    <source>
        <dbReference type="ARBA" id="ARBA00006484"/>
    </source>
</evidence>
<name>A0AB38YJE5_9GAMM</name>